<reference evidence="3" key="1">
    <citation type="journal article" date="2019" name="Int. J. Syst. Evol. Microbiol.">
        <title>The Global Catalogue of Microorganisms (GCM) 10K type strain sequencing project: providing services to taxonomists for standard genome sequencing and annotation.</title>
        <authorList>
            <consortium name="The Broad Institute Genomics Platform"/>
            <consortium name="The Broad Institute Genome Sequencing Center for Infectious Disease"/>
            <person name="Wu L."/>
            <person name="Ma J."/>
        </authorList>
    </citation>
    <scope>NUCLEOTIDE SEQUENCE [LARGE SCALE GENOMIC DNA]</scope>
    <source>
        <strain evidence="3">KCTC 23723</strain>
    </source>
</reference>
<keyword evidence="3" id="KW-1185">Reference proteome</keyword>
<sequence>MNFMHEASMATKLNLTRIRALHTDARDNIDSYSDPENPKALERFTSKMKAVLLSAPDMLESVPEYLPMALFGQVKFPPGSGAKWNQWLSTGKQPSWDEFKVAVAFNNADLPLVKAVRAYSEDRLIEACAALYLLTLDKAMPTQKTGHADSDHDIDDDNIDDDNIDSAADYEERDHYDDEDADDEEGYDDQYDEIRFNQEN</sequence>
<evidence type="ECO:0000313" key="2">
    <source>
        <dbReference type="EMBL" id="GGW59537.1"/>
    </source>
</evidence>
<feature type="compositionally biased region" description="Acidic residues" evidence="1">
    <location>
        <begin position="177"/>
        <end position="191"/>
    </location>
</feature>
<proteinExistence type="predicted"/>
<evidence type="ECO:0000313" key="3">
    <source>
        <dbReference type="Proteomes" id="UP000634667"/>
    </source>
</evidence>
<feature type="region of interest" description="Disordered" evidence="1">
    <location>
        <begin position="142"/>
        <end position="200"/>
    </location>
</feature>
<name>A0ABQ2WJE6_9ALTE</name>
<evidence type="ECO:0000256" key="1">
    <source>
        <dbReference type="SAM" id="MobiDB-lite"/>
    </source>
</evidence>
<protein>
    <submittedName>
        <fullName evidence="2">Uncharacterized protein</fullName>
    </submittedName>
</protein>
<accession>A0ABQ2WJE6</accession>
<gene>
    <name evidence="2" type="ORF">GCM10008111_14540</name>
</gene>
<comment type="caution">
    <text evidence="2">The sequence shown here is derived from an EMBL/GenBank/DDBJ whole genome shotgun (WGS) entry which is preliminary data.</text>
</comment>
<feature type="compositionally biased region" description="Acidic residues" evidence="1">
    <location>
        <begin position="152"/>
        <end position="169"/>
    </location>
</feature>
<dbReference type="EMBL" id="BMYR01000005">
    <property type="protein sequence ID" value="GGW59537.1"/>
    <property type="molecule type" value="Genomic_DNA"/>
</dbReference>
<organism evidence="2 3">
    <name type="scientific">Alishewanella tabrizica</name>
    <dbReference type="NCBI Taxonomy" id="671278"/>
    <lineage>
        <taxon>Bacteria</taxon>
        <taxon>Pseudomonadati</taxon>
        <taxon>Pseudomonadota</taxon>
        <taxon>Gammaproteobacteria</taxon>
        <taxon>Alteromonadales</taxon>
        <taxon>Alteromonadaceae</taxon>
        <taxon>Alishewanella</taxon>
    </lineage>
</organism>
<dbReference type="Proteomes" id="UP000634667">
    <property type="component" value="Unassembled WGS sequence"/>
</dbReference>